<dbReference type="OMA" id="ALYGTWR"/>
<dbReference type="InterPro" id="IPR045240">
    <property type="entry name" value="Ribosomal_uL4_euk/arch"/>
</dbReference>
<dbReference type="EnsemblMetazoa" id="XM_021058457.2">
    <property type="protein sequence ID" value="XP_020914116.1"/>
    <property type="gene ID" value="LOC110251723"/>
</dbReference>
<dbReference type="InterPro" id="IPR023574">
    <property type="entry name" value="Ribosomal_uL4_dom_sf"/>
</dbReference>
<dbReference type="InterPro" id="IPR025755">
    <property type="entry name" value="Ribos_uL4_C_dom"/>
</dbReference>
<evidence type="ECO:0000259" key="4">
    <source>
        <dbReference type="Pfam" id="PF14374"/>
    </source>
</evidence>
<dbReference type="PANTHER" id="PTHR19431">
    <property type="entry name" value="60S RIBOSOMAL PROTEIN L4"/>
    <property type="match status" value="1"/>
</dbReference>
<dbReference type="Pfam" id="PF14374">
    <property type="entry name" value="Ribos_L4_asso_C"/>
    <property type="match status" value="1"/>
</dbReference>
<dbReference type="KEGG" id="epa:110237614"/>
<keyword evidence="6" id="KW-1185">Reference proteome</keyword>
<dbReference type="GO" id="GO:0006412">
    <property type="term" value="P:translation"/>
    <property type="evidence" value="ECO:0007669"/>
    <property type="project" value="InterPro"/>
</dbReference>
<dbReference type="Gene3D" id="3.40.1370.10">
    <property type="match status" value="1"/>
</dbReference>
<dbReference type="RefSeq" id="XP_020914116.1">
    <property type="nucleotide sequence ID" value="XM_021058457.2"/>
</dbReference>
<evidence type="ECO:0000256" key="2">
    <source>
        <dbReference type="ARBA" id="ARBA00022980"/>
    </source>
</evidence>
<keyword evidence="3" id="KW-0687">Ribonucleoprotein</keyword>
<feature type="domain" description="Large ribosomal subunit protein uL4 C-terminal" evidence="4">
    <location>
        <begin position="273"/>
        <end position="346"/>
    </location>
</feature>
<dbReference type="GeneID" id="110251723"/>
<evidence type="ECO:0000256" key="3">
    <source>
        <dbReference type="ARBA" id="ARBA00023274"/>
    </source>
</evidence>
<dbReference type="InterPro" id="IPR002136">
    <property type="entry name" value="Ribosomal_uL4"/>
</dbReference>
<protein>
    <recommendedName>
        <fullName evidence="4">Large ribosomal subunit protein uL4 C-terminal domain-containing protein</fullName>
    </recommendedName>
</protein>
<organism evidence="5 6">
    <name type="scientific">Exaiptasia diaphana</name>
    <name type="common">Tropical sea anemone</name>
    <name type="synonym">Aiptasia pulchella</name>
    <dbReference type="NCBI Taxonomy" id="2652724"/>
    <lineage>
        <taxon>Eukaryota</taxon>
        <taxon>Metazoa</taxon>
        <taxon>Cnidaria</taxon>
        <taxon>Anthozoa</taxon>
        <taxon>Hexacorallia</taxon>
        <taxon>Actiniaria</taxon>
        <taxon>Aiptasiidae</taxon>
        <taxon>Exaiptasia</taxon>
    </lineage>
</organism>
<dbReference type="Pfam" id="PF00573">
    <property type="entry name" value="Ribosomal_L4"/>
    <property type="match status" value="1"/>
</dbReference>
<comment type="similarity">
    <text evidence="1">Belongs to the universal ribosomal protein uL4 family.</text>
</comment>
<dbReference type="OrthoDB" id="10259785at2759"/>
<dbReference type="GO" id="GO:1990904">
    <property type="term" value="C:ribonucleoprotein complex"/>
    <property type="evidence" value="ECO:0007669"/>
    <property type="project" value="UniProtKB-KW"/>
</dbReference>
<dbReference type="GeneID" id="110237614"/>
<accession>A0A913Y4R5</accession>
<sequence>MAARPVVSIFNENGECCGQTTLPAVLKAPIRPDVVTFVHSDMSKNKRQPYSVNKLAGHQTSAESWGTGRAVARIPRVRGGGTHRSGQGAFGNMCRGGRMFAPTKTWRRWHRKINVNQRRFATCSALAASAIPALVMSRGHRIENIDEVPLVVSDSMESCTKTSGAVKLLKAIHAYEDVEKCKDSKKIRAGKGKLRNRRTTMRKGPLVIYNQDQGIRQAFRNLPGVDLLQVDRLNLLKLCPGGHVGRFIVWSQGAFEKLDSLYGTWKKASTEKSNYNLPRPMMANSDLNRLINSDEIQSVVRPAKLKTKRTGLKKNPLKNLGVMLRLNPHAKSTKRAEMLTVERRKAAKADLLAKKRGTK</sequence>
<dbReference type="FunFam" id="3.40.1370.10:FF:000002">
    <property type="entry name" value="60S ribosomal protein L4"/>
    <property type="match status" value="1"/>
</dbReference>
<dbReference type="PROSITE" id="PS00939">
    <property type="entry name" value="RIBOSOMAL_L1E"/>
    <property type="match status" value="1"/>
</dbReference>
<dbReference type="AlphaFoldDB" id="A0A913Y4R5"/>
<evidence type="ECO:0000313" key="5">
    <source>
        <dbReference type="EnsemblMetazoa" id="XP_020914116.1"/>
    </source>
</evidence>
<evidence type="ECO:0000256" key="1">
    <source>
        <dbReference type="ARBA" id="ARBA00010528"/>
    </source>
</evidence>
<dbReference type="SUPFAM" id="SSF52166">
    <property type="entry name" value="Ribosomal protein L4"/>
    <property type="match status" value="1"/>
</dbReference>
<evidence type="ECO:0000313" key="6">
    <source>
        <dbReference type="Proteomes" id="UP000887567"/>
    </source>
</evidence>
<dbReference type="KEGG" id="epa:110251723"/>
<dbReference type="GO" id="GO:0005840">
    <property type="term" value="C:ribosome"/>
    <property type="evidence" value="ECO:0007669"/>
    <property type="project" value="UniProtKB-KW"/>
</dbReference>
<dbReference type="Proteomes" id="UP000887567">
    <property type="component" value="Unplaced"/>
</dbReference>
<keyword evidence="2" id="KW-0689">Ribosomal protein</keyword>
<reference evidence="5" key="1">
    <citation type="submission" date="2022-11" db="UniProtKB">
        <authorList>
            <consortium name="EnsemblMetazoa"/>
        </authorList>
    </citation>
    <scope>IDENTIFICATION</scope>
</reference>
<dbReference type="EnsemblMetazoa" id="XM_021043217.2">
    <property type="protein sequence ID" value="XP_020898876.1"/>
    <property type="gene ID" value="LOC110237614"/>
</dbReference>
<dbReference type="RefSeq" id="XP_020898876.1">
    <property type="nucleotide sequence ID" value="XM_021043217.2"/>
</dbReference>
<name>A0A913Y4R5_EXADI</name>
<dbReference type="InterPro" id="IPR013000">
    <property type="entry name" value="Ribosomal_uL4_euk/arc_CS"/>
</dbReference>
<proteinExistence type="inferred from homology"/>
<dbReference type="GO" id="GO:0003735">
    <property type="term" value="F:structural constituent of ribosome"/>
    <property type="evidence" value="ECO:0007669"/>
    <property type="project" value="InterPro"/>
</dbReference>